<gene>
    <name evidence="3" type="ORF">ENI32_08035</name>
</gene>
<evidence type="ECO:0000313" key="3">
    <source>
        <dbReference type="EMBL" id="HEC57799.1"/>
    </source>
</evidence>
<sequence>SRPWDILLDEPACLRAYVFQALDDETLGLTLFMRSNDAFGATHANQYGFARLLEWVARETGFKNCRMTLLACNMHIYQDSWDAVEKILRPEMPTLRERLGLDD</sequence>
<proteinExistence type="predicted"/>
<dbReference type="Gene3D" id="3.30.572.10">
    <property type="entry name" value="Thymidylate synthase/dCMP hydroxymethylase domain"/>
    <property type="match status" value="1"/>
</dbReference>
<feature type="domain" description="Thymidylate synthase/dCMP hydroxymethylase" evidence="2">
    <location>
        <begin position="11"/>
        <end position="91"/>
    </location>
</feature>
<name>A0A7J2S504_9EURY</name>
<protein>
    <submittedName>
        <fullName evidence="3">Thymidylate synthase</fullName>
    </submittedName>
</protein>
<comment type="caution">
    <text evidence="3">The sequence shown here is derived from an EMBL/GenBank/DDBJ whole genome shotgun (WGS) entry which is preliminary data.</text>
</comment>
<dbReference type="EMBL" id="DRIE01000130">
    <property type="protein sequence ID" value="HEC57799.1"/>
    <property type="molecule type" value="Genomic_DNA"/>
</dbReference>
<dbReference type="Pfam" id="PF00303">
    <property type="entry name" value="Thymidylat_synt"/>
    <property type="match status" value="1"/>
</dbReference>
<keyword evidence="1" id="KW-0808">Transferase</keyword>
<organism evidence="3">
    <name type="scientific">Candidatus Syntropharchaeum butanivorans</name>
    <dbReference type="NCBI Taxonomy" id="1839936"/>
    <lineage>
        <taxon>Archaea</taxon>
        <taxon>Methanobacteriati</taxon>
        <taxon>Methanobacteriota</taxon>
        <taxon>Stenosarchaea group</taxon>
        <taxon>Methanomicrobia</taxon>
        <taxon>Methanosarcinales</taxon>
        <taxon>ANME-2 cluster</taxon>
        <taxon>Candidatus Syntropharchaeum</taxon>
    </lineage>
</organism>
<evidence type="ECO:0000256" key="1">
    <source>
        <dbReference type="ARBA" id="ARBA00022679"/>
    </source>
</evidence>
<reference evidence="3" key="1">
    <citation type="journal article" date="2020" name="mSystems">
        <title>Genome- and Community-Level Interaction Insights into Carbon Utilization and Element Cycling Functions of Hydrothermarchaeota in Hydrothermal Sediment.</title>
        <authorList>
            <person name="Zhou Z."/>
            <person name="Liu Y."/>
            <person name="Xu W."/>
            <person name="Pan J."/>
            <person name="Luo Z.H."/>
            <person name="Li M."/>
        </authorList>
    </citation>
    <scope>NUCLEOTIDE SEQUENCE [LARGE SCALE GENOMIC DNA]</scope>
    <source>
        <strain evidence="3">HyVt-386</strain>
    </source>
</reference>
<accession>A0A7J2S504</accession>
<feature type="non-terminal residue" evidence="3">
    <location>
        <position position="1"/>
    </location>
</feature>
<dbReference type="Proteomes" id="UP000885936">
    <property type="component" value="Unassembled WGS sequence"/>
</dbReference>
<dbReference type="InterPro" id="IPR023451">
    <property type="entry name" value="Thymidate_synth/dCMP_Mease_dom"/>
</dbReference>
<dbReference type="AlphaFoldDB" id="A0A7J2S504"/>
<dbReference type="GO" id="GO:0016740">
    <property type="term" value="F:transferase activity"/>
    <property type="evidence" value="ECO:0007669"/>
    <property type="project" value="UniProtKB-KW"/>
</dbReference>
<dbReference type="SUPFAM" id="SSF55831">
    <property type="entry name" value="Thymidylate synthase/dCMP hydroxymethylase"/>
    <property type="match status" value="1"/>
</dbReference>
<evidence type="ECO:0000259" key="2">
    <source>
        <dbReference type="Pfam" id="PF00303"/>
    </source>
</evidence>
<dbReference type="InterPro" id="IPR036926">
    <property type="entry name" value="Thymidate_synth/dCMP_Mease_sf"/>
</dbReference>